<dbReference type="Proteomes" id="UP000054770">
    <property type="component" value="Unassembled WGS sequence"/>
</dbReference>
<dbReference type="OrthoDB" id="9132360at2"/>
<feature type="signal peptide" evidence="1">
    <location>
        <begin position="1"/>
        <end position="22"/>
    </location>
</feature>
<evidence type="ECO:0000313" key="2">
    <source>
        <dbReference type="EMBL" id="SAL80116.1"/>
    </source>
</evidence>
<evidence type="ECO:0000256" key="1">
    <source>
        <dbReference type="SAM" id="SignalP"/>
    </source>
</evidence>
<keyword evidence="1" id="KW-0732">Signal</keyword>
<dbReference type="RefSeq" id="WP_125483075.1">
    <property type="nucleotide sequence ID" value="NZ_FCON02000089.1"/>
</dbReference>
<reference evidence="2" key="1">
    <citation type="submission" date="2016-01" db="EMBL/GenBank/DDBJ databases">
        <authorList>
            <person name="Peeters C."/>
        </authorList>
    </citation>
    <scope>NUCLEOTIDE SEQUENCE [LARGE SCALE GENOMIC DNA]</scope>
    <source>
        <strain evidence="2">LMG 22940</strain>
    </source>
</reference>
<evidence type="ECO:0000313" key="3">
    <source>
        <dbReference type="Proteomes" id="UP000054770"/>
    </source>
</evidence>
<evidence type="ECO:0008006" key="4">
    <source>
        <dbReference type="Google" id="ProtNLM"/>
    </source>
</evidence>
<dbReference type="AlphaFoldDB" id="A0A158KG54"/>
<protein>
    <recommendedName>
        <fullName evidence="4">Lipoprotein</fullName>
    </recommendedName>
</protein>
<name>A0A158KG54_9BURK</name>
<keyword evidence="3" id="KW-1185">Reference proteome</keyword>
<proteinExistence type="predicted"/>
<feature type="chain" id="PRO_5011111100" description="Lipoprotein" evidence="1">
    <location>
        <begin position="23"/>
        <end position="137"/>
    </location>
</feature>
<sequence length="137" mass="14129">MSKSMFIGAAALGLSLMGAAPGADVVSAIDGVAAYVYRNDAPASHTGQCRSACETAWPRGSAIAMPMDEGIGAIVNDDGVTQVAYDGRPVQFDASERKQGDVTHELSGDDVGSIWDPIRPAAHANPGAAYSQVTDDF</sequence>
<organism evidence="2 3">
    <name type="scientific">Caballeronia choica</name>
    <dbReference type="NCBI Taxonomy" id="326476"/>
    <lineage>
        <taxon>Bacteria</taxon>
        <taxon>Pseudomonadati</taxon>
        <taxon>Pseudomonadota</taxon>
        <taxon>Betaproteobacteria</taxon>
        <taxon>Burkholderiales</taxon>
        <taxon>Burkholderiaceae</taxon>
        <taxon>Caballeronia</taxon>
    </lineage>
</organism>
<comment type="caution">
    <text evidence="2">The sequence shown here is derived from an EMBL/GenBank/DDBJ whole genome shotgun (WGS) entry which is preliminary data.</text>
</comment>
<accession>A0A158KG54</accession>
<gene>
    <name evidence="2" type="ORF">AWB68_05786</name>
</gene>
<dbReference type="EMBL" id="FCON02000089">
    <property type="protein sequence ID" value="SAL80116.1"/>
    <property type="molecule type" value="Genomic_DNA"/>
</dbReference>